<dbReference type="AlphaFoldDB" id="A0AAV2AHT4"/>
<accession>A0AAV2AHT4</accession>
<proteinExistence type="predicted"/>
<name>A0AAV2AHT4_9ARAC</name>
<keyword evidence="2" id="KW-1185">Reference proteome</keyword>
<evidence type="ECO:0000313" key="2">
    <source>
        <dbReference type="Proteomes" id="UP001497382"/>
    </source>
</evidence>
<protein>
    <submittedName>
        <fullName evidence="1">Uncharacterized protein</fullName>
    </submittedName>
</protein>
<comment type="caution">
    <text evidence="1">The sequence shown here is derived from an EMBL/GenBank/DDBJ whole genome shotgun (WGS) entry which is preliminary data.</text>
</comment>
<organism evidence="1 2">
    <name type="scientific">Larinioides sclopetarius</name>
    <dbReference type="NCBI Taxonomy" id="280406"/>
    <lineage>
        <taxon>Eukaryota</taxon>
        <taxon>Metazoa</taxon>
        <taxon>Ecdysozoa</taxon>
        <taxon>Arthropoda</taxon>
        <taxon>Chelicerata</taxon>
        <taxon>Arachnida</taxon>
        <taxon>Araneae</taxon>
        <taxon>Araneomorphae</taxon>
        <taxon>Entelegynae</taxon>
        <taxon>Araneoidea</taxon>
        <taxon>Araneidae</taxon>
        <taxon>Larinioides</taxon>
    </lineage>
</organism>
<dbReference type="EMBL" id="CAXIEN010000157">
    <property type="protein sequence ID" value="CAL1282649.1"/>
    <property type="molecule type" value="Genomic_DNA"/>
</dbReference>
<gene>
    <name evidence="1" type="ORF">LARSCL_LOCUS12180</name>
</gene>
<sequence>MLQLVPRSITCLNPHGKPFVYVGRTLPGLSNFSGVNQS</sequence>
<reference evidence="1 2" key="1">
    <citation type="submission" date="2024-04" db="EMBL/GenBank/DDBJ databases">
        <authorList>
            <person name="Rising A."/>
            <person name="Reimegard J."/>
            <person name="Sonavane S."/>
            <person name="Akerstrom W."/>
            <person name="Nylinder S."/>
            <person name="Hedman E."/>
            <person name="Kallberg Y."/>
        </authorList>
    </citation>
    <scope>NUCLEOTIDE SEQUENCE [LARGE SCALE GENOMIC DNA]</scope>
</reference>
<evidence type="ECO:0000313" key="1">
    <source>
        <dbReference type="EMBL" id="CAL1282649.1"/>
    </source>
</evidence>
<dbReference type="Proteomes" id="UP001497382">
    <property type="component" value="Unassembled WGS sequence"/>
</dbReference>